<dbReference type="Proteomes" id="UP001417504">
    <property type="component" value="Unassembled WGS sequence"/>
</dbReference>
<comment type="caution">
    <text evidence="2">The sequence shown here is derived from an EMBL/GenBank/DDBJ whole genome shotgun (WGS) entry which is preliminary data.</text>
</comment>
<feature type="transmembrane region" description="Helical" evidence="1">
    <location>
        <begin position="125"/>
        <end position="145"/>
    </location>
</feature>
<keyword evidence="1" id="KW-0472">Membrane</keyword>
<keyword evidence="1" id="KW-0812">Transmembrane</keyword>
<evidence type="ECO:0000256" key="1">
    <source>
        <dbReference type="SAM" id="Phobius"/>
    </source>
</evidence>
<dbReference type="EMBL" id="JBBNAE010000005">
    <property type="protein sequence ID" value="KAK9124139.1"/>
    <property type="molecule type" value="Genomic_DNA"/>
</dbReference>
<sequence length="387" mass="43918">MSEVSKLCASHICLKGAAQIWLQSEEQEQIFKSWVDLKAVFINVLQQDPDLLRSYKFKHFEMSSSLIVVLVSVIDFSTLKFLNRLSLFVGIPSELLSELDSMETLEIMLQSSTSKVFDEMPKKKWVSLPTLIFEYVFGIIVVSYLKFISSQLIAKLEHLSFILIWWLILTSVKKKCRGGIASMSMSIRKLIDFVGFSLKYVGSGFYKSIGVWLSSAWLACYTIFLGALLHWLHGNEAISGDSIIFLVDVTNGRLMDGVPKAIFAVQRVGIPTLKLSETKIPPKPPNPKLLILRLSLPYKSIALKVQEMRGYAWGLLLTDNELIIAIEASHYQAYYHLAYNPLILNRNMRFLSILLDEEVTWKATLDKVYKRMQCGNKKSKSAVGPDE</sequence>
<feature type="transmembrane region" description="Helical" evidence="1">
    <location>
        <begin position="212"/>
        <end position="232"/>
    </location>
</feature>
<protein>
    <submittedName>
        <fullName evidence="2">Uncharacterized protein</fullName>
    </submittedName>
</protein>
<dbReference type="AlphaFoldDB" id="A0AAP0IYJ7"/>
<name>A0AAP0IYJ7_9MAGN</name>
<feature type="transmembrane region" description="Helical" evidence="1">
    <location>
        <begin position="151"/>
        <end position="169"/>
    </location>
</feature>
<keyword evidence="3" id="KW-1185">Reference proteome</keyword>
<accession>A0AAP0IYJ7</accession>
<reference evidence="2 3" key="1">
    <citation type="submission" date="2024-01" db="EMBL/GenBank/DDBJ databases">
        <title>Genome assemblies of Stephania.</title>
        <authorList>
            <person name="Yang L."/>
        </authorList>
    </citation>
    <scope>NUCLEOTIDE SEQUENCE [LARGE SCALE GENOMIC DNA]</scope>
    <source>
        <strain evidence="2">QJT</strain>
        <tissue evidence="2">Leaf</tissue>
    </source>
</reference>
<evidence type="ECO:0000313" key="2">
    <source>
        <dbReference type="EMBL" id="KAK9124139.1"/>
    </source>
</evidence>
<gene>
    <name evidence="2" type="ORF">Sjap_013741</name>
</gene>
<organism evidence="2 3">
    <name type="scientific">Stephania japonica</name>
    <dbReference type="NCBI Taxonomy" id="461633"/>
    <lineage>
        <taxon>Eukaryota</taxon>
        <taxon>Viridiplantae</taxon>
        <taxon>Streptophyta</taxon>
        <taxon>Embryophyta</taxon>
        <taxon>Tracheophyta</taxon>
        <taxon>Spermatophyta</taxon>
        <taxon>Magnoliopsida</taxon>
        <taxon>Ranunculales</taxon>
        <taxon>Menispermaceae</taxon>
        <taxon>Menispermoideae</taxon>
        <taxon>Cissampelideae</taxon>
        <taxon>Stephania</taxon>
    </lineage>
</organism>
<proteinExistence type="predicted"/>
<evidence type="ECO:0000313" key="3">
    <source>
        <dbReference type="Proteomes" id="UP001417504"/>
    </source>
</evidence>
<keyword evidence="1" id="KW-1133">Transmembrane helix</keyword>